<gene>
    <name evidence="3" type="ORF">LACBIDRAFT_326760</name>
</gene>
<dbReference type="AlphaFoldDB" id="B0D9L2"/>
<feature type="compositionally biased region" description="Basic and acidic residues" evidence="1">
    <location>
        <begin position="325"/>
        <end position="343"/>
    </location>
</feature>
<dbReference type="RefSeq" id="XP_001880826.1">
    <property type="nucleotide sequence ID" value="XM_001880791.1"/>
</dbReference>
<dbReference type="KEGG" id="lbc:LACBIDRAFT_326760"/>
<dbReference type="Proteomes" id="UP000001194">
    <property type="component" value="Unassembled WGS sequence"/>
</dbReference>
<dbReference type="Gene3D" id="1.20.58.2130">
    <property type="match status" value="1"/>
</dbReference>
<keyword evidence="4" id="KW-1185">Reference proteome</keyword>
<reference evidence="3 4" key="1">
    <citation type="journal article" date="2008" name="Nature">
        <title>The genome of Laccaria bicolor provides insights into mycorrhizal symbiosis.</title>
        <authorList>
            <person name="Martin F."/>
            <person name="Aerts A."/>
            <person name="Ahren D."/>
            <person name="Brun A."/>
            <person name="Danchin E.G.J."/>
            <person name="Duchaussoy F."/>
            <person name="Gibon J."/>
            <person name="Kohler A."/>
            <person name="Lindquist E."/>
            <person name="Pereda V."/>
            <person name="Salamov A."/>
            <person name="Shapiro H.J."/>
            <person name="Wuyts J."/>
            <person name="Blaudez D."/>
            <person name="Buee M."/>
            <person name="Brokstein P."/>
            <person name="Canbaeck B."/>
            <person name="Cohen D."/>
            <person name="Courty P.E."/>
            <person name="Coutinho P.M."/>
            <person name="Delaruelle C."/>
            <person name="Detter J.C."/>
            <person name="Deveau A."/>
            <person name="DiFazio S."/>
            <person name="Duplessis S."/>
            <person name="Fraissinet-Tachet L."/>
            <person name="Lucic E."/>
            <person name="Frey-Klett P."/>
            <person name="Fourrey C."/>
            <person name="Feussner I."/>
            <person name="Gay G."/>
            <person name="Grimwood J."/>
            <person name="Hoegger P.J."/>
            <person name="Jain P."/>
            <person name="Kilaru S."/>
            <person name="Labbe J."/>
            <person name="Lin Y.C."/>
            <person name="Legue V."/>
            <person name="Le Tacon F."/>
            <person name="Marmeisse R."/>
            <person name="Melayah D."/>
            <person name="Montanini B."/>
            <person name="Muratet M."/>
            <person name="Nehls U."/>
            <person name="Niculita-Hirzel H."/>
            <person name="Oudot-Le Secq M.P."/>
            <person name="Peter M."/>
            <person name="Quesneville H."/>
            <person name="Rajashekar B."/>
            <person name="Reich M."/>
            <person name="Rouhier N."/>
            <person name="Schmutz J."/>
            <person name="Yin T."/>
            <person name="Chalot M."/>
            <person name="Henrissat B."/>
            <person name="Kuees U."/>
            <person name="Lucas S."/>
            <person name="Van de Peer Y."/>
            <person name="Podila G.K."/>
            <person name="Polle A."/>
            <person name="Pukkila P.J."/>
            <person name="Richardson P.M."/>
            <person name="Rouze P."/>
            <person name="Sanders I.R."/>
            <person name="Stajich J.E."/>
            <person name="Tunlid A."/>
            <person name="Tuskan G."/>
            <person name="Grigoriev I.V."/>
        </authorList>
    </citation>
    <scope>NUCLEOTIDE SEQUENCE [LARGE SCALE GENOMIC DNA]</scope>
    <source>
        <strain evidence="4">S238N-H82 / ATCC MYA-4686</strain>
    </source>
</reference>
<evidence type="ECO:0000259" key="2">
    <source>
        <dbReference type="Pfam" id="PF08639"/>
    </source>
</evidence>
<evidence type="ECO:0000313" key="3">
    <source>
        <dbReference type="EMBL" id="EDR08601.1"/>
    </source>
</evidence>
<accession>B0D9L2</accession>
<evidence type="ECO:0000313" key="4">
    <source>
        <dbReference type="Proteomes" id="UP000001194"/>
    </source>
</evidence>
<proteinExistence type="predicted"/>
<feature type="domain" description="DNA replication regulator Sld3 C-terminal" evidence="2">
    <location>
        <begin position="17"/>
        <end position="330"/>
    </location>
</feature>
<dbReference type="OrthoDB" id="3003917at2759"/>
<evidence type="ECO:0000256" key="1">
    <source>
        <dbReference type="SAM" id="MobiDB-lite"/>
    </source>
</evidence>
<dbReference type="Pfam" id="PF08639">
    <property type="entry name" value="Sld3_STD"/>
    <property type="match status" value="1"/>
</dbReference>
<feature type="compositionally biased region" description="Polar residues" evidence="1">
    <location>
        <begin position="225"/>
        <end position="287"/>
    </location>
</feature>
<dbReference type="STRING" id="486041.B0D9L2"/>
<protein>
    <submittedName>
        <fullName evidence="3">Predicted protein</fullName>
    </submittedName>
</protein>
<feature type="compositionally biased region" description="Polar residues" evidence="1">
    <location>
        <begin position="367"/>
        <end position="399"/>
    </location>
</feature>
<feature type="region of interest" description="Disordered" evidence="1">
    <location>
        <begin position="125"/>
        <end position="148"/>
    </location>
</feature>
<dbReference type="HOGENOM" id="CLU_032496_0_0_1"/>
<feature type="region of interest" description="Disordered" evidence="1">
    <location>
        <begin position="220"/>
        <end position="302"/>
    </location>
</feature>
<dbReference type="GeneID" id="6076627"/>
<feature type="compositionally biased region" description="Pro residues" evidence="1">
    <location>
        <begin position="125"/>
        <end position="134"/>
    </location>
</feature>
<name>B0D9L2_LACBS</name>
<sequence>MPLHLLSPSLRRVHAPSTSTVHPLHALLDPLLLTTGSTTKKYREELPRILMNGGGAGEMEEMMMWYAVSHEKAEEEDWTRSGASANDDGPWVDDKWRKKWLDRMERREVQIQIILYLLKLSLPGPAPPPPPPLESPKKRKRSARPQPAVPVLTLEDHLEVFMDKLSMWQLVATLDLSGKLCDTKEECDWMQIFCEDIIEPQYKAVLPDQCATLRSKVFPQPLSDRASSPATERSASPETANPPQKLSRAPSTSRQHSPALSTASGRSNTTKPRTATLARSRSLSISLEQERREKERAGSVGVNKKRVLNREVSMSRVFKSKPKIQRTESKKELAVGQEKEKAGGKTSSRDMGVTLVEETPVKPRARSCSQSQVQLQMNSQPTGSQRQATGRSASSSFRTGSLFGSARSKLGDEDPFEDSEEIWQLHSSPDVLLLNPEPRKGGGGSVFGGMMSDVDEDDEDGDFRMMTPSKPSRRSAVLS</sequence>
<dbReference type="EMBL" id="DS547101">
    <property type="protein sequence ID" value="EDR08601.1"/>
    <property type="molecule type" value="Genomic_DNA"/>
</dbReference>
<organism evidence="4">
    <name type="scientific">Laccaria bicolor (strain S238N-H82 / ATCC MYA-4686)</name>
    <name type="common">Bicoloured deceiver</name>
    <name type="synonym">Laccaria laccata var. bicolor</name>
    <dbReference type="NCBI Taxonomy" id="486041"/>
    <lineage>
        <taxon>Eukaryota</taxon>
        <taxon>Fungi</taxon>
        <taxon>Dikarya</taxon>
        <taxon>Basidiomycota</taxon>
        <taxon>Agaricomycotina</taxon>
        <taxon>Agaricomycetes</taxon>
        <taxon>Agaricomycetidae</taxon>
        <taxon>Agaricales</taxon>
        <taxon>Agaricineae</taxon>
        <taxon>Hydnangiaceae</taxon>
        <taxon>Laccaria</taxon>
    </lineage>
</organism>
<feature type="region of interest" description="Disordered" evidence="1">
    <location>
        <begin position="319"/>
        <end position="479"/>
    </location>
</feature>
<dbReference type="InterPro" id="IPR013948">
    <property type="entry name" value="DNA_replication_reg_Sld3_C"/>
</dbReference>
<feature type="compositionally biased region" description="Basic and acidic residues" evidence="1">
    <location>
        <begin position="288"/>
        <end position="297"/>
    </location>
</feature>
<dbReference type="InParanoid" id="B0D9L2"/>